<gene>
    <name evidence="1" type="ORF">GRI99_01600</name>
</gene>
<keyword evidence="2" id="KW-1185">Reference proteome</keyword>
<reference evidence="1 2" key="1">
    <citation type="submission" date="2019-12" db="EMBL/GenBank/DDBJ databases">
        <title>Genomic-based taxomic classification of the family Erythrobacteraceae.</title>
        <authorList>
            <person name="Xu L."/>
        </authorList>
    </citation>
    <scope>NUCLEOTIDE SEQUENCE [LARGE SCALE GENOMIC DNA]</scope>
    <source>
        <strain evidence="1 2">M0322</strain>
    </source>
</reference>
<evidence type="ECO:0000313" key="2">
    <source>
        <dbReference type="Proteomes" id="UP000466966"/>
    </source>
</evidence>
<name>A0A844YPM1_9SPHN</name>
<comment type="caution">
    <text evidence="1">The sequence shown here is derived from an EMBL/GenBank/DDBJ whole genome shotgun (WGS) entry which is preliminary data.</text>
</comment>
<evidence type="ECO:0000313" key="1">
    <source>
        <dbReference type="EMBL" id="MXO70325.1"/>
    </source>
</evidence>
<accession>A0A844YPM1</accession>
<dbReference type="AlphaFoldDB" id="A0A844YPM1"/>
<dbReference type="RefSeq" id="WP_160770257.1">
    <property type="nucleotide sequence ID" value="NZ_WTYV01000001.1"/>
</dbReference>
<dbReference type="OrthoDB" id="6199084at2"/>
<dbReference type="EMBL" id="WTYV01000001">
    <property type="protein sequence ID" value="MXO70325.1"/>
    <property type="molecule type" value="Genomic_DNA"/>
</dbReference>
<protein>
    <submittedName>
        <fullName evidence="1">Uncharacterized protein</fullName>
    </submittedName>
</protein>
<sequence>MTRWESCPSDRVLVIDYDDLWTRTEEIARHLRLDGTTFAAQFPPRATRTTGQA</sequence>
<dbReference type="Proteomes" id="UP000466966">
    <property type="component" value="Unassembled WGS sequence"/>
</dbReference>
<proteinExistence type="predicted"/>
<organism evidence="1 2">
    <name type="scientific">Alteraurantiacibacter buctensis</name>
    <dbReference type="NCBI Taxonomy" id="1503981"/>
    <lineage>
        <taxon>Bacteria</taxon>
        <taxon>Pseudomonadati</taxon>
        <taxon>Pseudomonadota</taxon>
        <taxon>Alphaproteobacteria</taxon>
        <taxon>Sphingomonadales</taxon>
        <taxon>Erythrobacteraceae</taxon>
        <taxon>Alteraurantiacibacter</taxon>
    </lineage>
</organism>